<dbReference type="Gene3D" id="1.10.60.30">
    <property type="entry name" value="PSPTO4464-like domains"/>
    <property type="match status" value="2"/>
</dbReference>
<comment type="subcellular location">
    <subcellularLocation>
        <location evidence="5">Cytoplasm</location>
    </subcellularLocation>
    <text evidence="5">Associates with late stage pre-50S ribosomal subunits.</text>
</comment>
<dbReference type="Proteomes" id="UP000288361">
    <property type="component" value="Unassembled WGS sequence"/>
</dbReference>
<reference evidence="7 8" key="1">
    <citation type="journal article" date="2011" name="Front. Microbiol.">
        <title>Genomic signatures of strain selection and enhancement in Bacillus atrophaeus var. globigii, a historical biowarfare simulant.</title>
        <authorList>
            <person name="Gibbons H.S."/>
            <person name="Broomall S.M."/>
            <person name="McNew L.A."/>
            <person name="Daligault H."/>
            <person name="Chapman C."/>
            <person name="Bruce D."/>
            <person name="Karavis M."/>
            <person name="Krepps M."/>
            <person name="McGregor P.A."/>
            <person name="Hong C."/>
            <person name="Park K.H."/>
            <person name="Akmal A."/>
            <person name="Feldman A."/>
            <person name="Lin J.S."/>
            <person name="Chang W.E."/>
            <person name="Higgs B.W."/>
            <person name="Demirev P."/>
            <person name="Lindquist J."/>
            <person name="Liem A."/>
            <person name="Fochler E."/>
            <person name="Read T.D."/>
            <person name="Tapia R."/>
            <person name="Johnson S."/>
            <person name="Bishop-Lilly K.A."/>
            <person name="Detter C."/>
            <person name="Han C."/>
            <person name="Sozhamannan S."/>
            <person name="Rosenzweig C.N."/>
            <person name="Skowronski E.W."/>
        </authorList>
    </citation>
    <scope>NUCLEOTIDE SEQUENCE [LARGE SCALE GENOMIC DNA]</scope>
    <source>
        <strain evidence="7 8">TPS4-2</strain>
    </source>
</reference>
<evidence type="ECO:0000256" key="3">
    <source>
        <dbReference type="ARBA" id="ARBA00022730"/>
    </source>
</evidence>
<keyword evidence="3 5" id="KW-0699">rRNA-binding</keyword>
<evidence type="ECO:0000256" key="2">
    <source>
        <dbReference type="ARBA" id="ARBA00022517"/>
    </source>
</evidence>
<feature type="compositionally biased region" description="Basic and acidic residues" evidence="6">
    <location>
        <begin position="11"/>
        <end position="37"/>
    </location>
</feature>
<protein>
    <recommendedName>
        <fullName evidence="5">Dual-action ribosomal maturation protein DarP</fullName>
    </recommendedName>
    <alternativeName>
        <fullName evidence="5">Large ribosomal subunit assembly factor DarP</fullName>
    </alternativeName>
</protein>
<dbReference type="RefSeq" id="WP_126752021.1">
    <property type="nucleotide sequence ID" value="NZ_JBHUMT010000013.1"/>
</dbReference>
<dbReference type="PIRSF" id="PIRSF016183">
    <property type="entry name" value="UCP016183"/>
    <property type="match status" value="1"/>
</dbReference>
<evidence type="ECO:0000256" key="5">
    <source>
        <dbReference type="HAMAP-Rule" id="MF_00765"/>
    </source>
</evidence>
<dbReference type="PANTHER" id="PTHR38101">
    <property type="entry name" value="UPF0307 PROTEIN YJGA"/>
    <property type="match status" value="1"/>
</dbReference>
<evidence type="ECO:0000256" key="6">
    <source>
        <dbReference type="SAM" id="MobiDB-lite"/>
    </source>
</evidence>
<gene>
    <name evidence="5" type="primary">darP</name>
    <name evidence="7" type="ORF">CWI73_06455</name>
</gene>
<dbReference type="GO" id="GO:1902626">
    <property type="term" value="P:assembly of large subunit precursor of preribosome"/>
    <property type="evidence" value="ECO:0007669"/>
    <property type="project" value="UniProtKB-UniRule"/>
</dbReference>
<dbReference type="InterPro" id="IPR006839">
    <property type="entry name" value="DarP"/>
</dbReference>
<name>A0A432YUA3_9GAMM</name>
<comment type="caution">
    <text evidence="7">The sequence shown here is derived from an EMBL/GenBank/DDBJ whole genome shotgun (WGS) entry which is preliminary data.</text>
</comment>
<accession>A0A432YUA3</accession>
<proteinExistence type="inferred from homology"/>
<feature type="region of interest" description="Disordered" evidence="6">
    <location>
        <begin position="1"/>
        <end position="40"/>
    </location>
</feature>
<dbReference type="CDD" id="cd16331">
    <property type="entry name" value="YjgA-like"/>
    <property type="match status" value="1"/>
</dbReference>
<evidence type="ECO:0000256" key="4">
    <source>
        <dbReference type="ARBA" id="ARBA00022884"/>
    </source>
</evidence>
<keyword evidence="4 5" id="KW-0694">RNA-binding</keyword>
<dbReference type="PANTHER" id="PTHR38101:SF1">
    <property type="entry name" value="UPF0307 PROTEIN YJGA"/>
    <property type="match status" value="1"/>
</dbReference>
<dbReference type="SUPFAM" id="SSF158710">
    <property type="entry name" value="PSPTO4464-like"/>
    <property type="match status" value="1"/>
</dbReference>
<dbReference type="EMBL" id="PIQA01000003">
    <property type="protein sequence ID" value="RUO66908.1"/>
    <property type="molecule type" value="Genomic_DNA"/>
</dbReference>
<comment type="similarity">
    <text evidence="5">Belongs to the DarP family.</text>
</comment>
<sequence>MSKRKSQKPSSDVDAHDNDDFVSKSQKKREMAERQKVGTDLVELSDAQLKSMPLDDELRDAILLARKIRNKHEGYRRQLQFIGKLMRSRDIEPIEQALSDLRNAHQQETTKFHAVEDARDSLLNGGDEALQSFIENYPQADRQKIRQLMRLAEQQKAQEKPPKAARELFVYLRSVIL</sequence>
<dbReference type="NCBIfam" id="NF003593">
    <property type="entry name" value="PRK05255.1-1"/>
    <property type="match status" value="1"/>
</dbReference>
<dbReference type="GO" id="GO:0019843">
    <property type="term" value="F:rRNA binding"/>
    <property type="evidence" value="ECO:0007669"/>
    <property type="project" value="UniProtKB-UniRule"/>
</dbReference>
<organism evidence="7 8">
    <name type="scientific">Idiomarina piscisalsi</name>
    <dbReference type="NCBI Taxonomy" id="1096243"/>
    <lineage>
        <taxon>Bacteria</taxon>
        <taxon>Pseudomonadati</taxon>
        <taxon>Pseudomonadota</taxon>
        <taxon>Gammaproteobacteria</taxon>
        <taxon>Alteromonadales</taxon>
        <taxon>Idiomarinaceae</taxon>
        <taxon>Idiomarina</taxon>
    </lineage>
</organism>
<evidence type="ECO:0000256" key="1">
    <source>
        <dbReference type="ARBA" id="ARBA00022490"/>
    </source>
</evidence>
<dbReference type="Pfam" id="PF04751">
    <property type="entry name" value="DarP"/>
    <property type="match status" value="1"/>
</dbReference>
<dbReference type="InterPro" id="IPR023153">
    <property type="entry name" value="DarP_sf"/>
</dbReference>
<dbReference type="HAMAP" id="MF_00765">
    <property type="entry name" value="DarP"/>
    <property type="match status" value="1"/>
</dbReference>
<evidence type="ECO:0000313" key="8">
    <source>
        <dbReference type="Proteomes" id="UP000288361"/>
    </source>
</evidence>
<keyword evidence="2 5" id="KW-0690">Ribosome biogenesis</keyword>
<comment type="function">
    <text evidence="5">Member of a network of 50S ribosomal subunit biogenesis factors which assembles along the 30S-50S interface, preventing incorrect 23S rRNA structures from forming. Promotes peptidyl transferase center (PTC) maturation.</text>
</comment>
<dbReference type="AlphaFoldDB" id="A0A432YUA3"/>
<dbReference type="GO" id="GO:0043022">
    <property type="term" value="F:ribosome binding"/>
    <property type="evidence" value="ECO:0007669"/>
    <property type="project" value="UniProtKB-UniRule"/>
</dbReference>
<keyword evidence="1 5" id="KW-0963">Cytoplasm</keyword>
<evidence type="ECO:0000313" key="7">
    <source>
        <dbReference type="EMBL" id="RUO66908.1"/>
    </source>
</evidence>
<dbReference type="GO" id="GO:0005829">
    <property type="term" value="C:cytosol"/>
    <property type="evidence" value="ECO:0007669"/>
    <property type="project" value="TreeGrafter"/>
</dbReference>